<evidence type="ECO:0000313" key="3">
    <source>
        <dbReference type="Proteomes" id="UP000788993"/>
    </source>
</evidence>
<dbReference type="EMBL" id="JAEUBD010000095">
    <property type="protein sequence ID" value="KAH3677792.1"/>
    <property type="molecule type" value="Genomic_DNA"/>
</dbReference>
<accession>A0A9P8PT10</accession>
<feature type="compositionally biased region" description="Basic and acidic residues" evidence="1">
    <location>
        <begin position="157"/>
        <end position="167"/>
    </location>
</feature>
<protein>
    <submittedName>
        <fullName evidence="2">Uncharacterized protein</fullName>
    </submittedName>
</protein>
<reference evidence="2" key="2">
    <citation type="submission" date="2021-01" db="EMBL/GenBank/DDBJ databases">
        <authorList>
            <person name="Schikora-Tamarit M.A."/>
        </authorList>
    </citation>
    <scope>NUCLEOTIDE SEQUENCE</scope>
    <source>
        <strain evidence="2">NCAIM Y.01608</strain>
    </source>
</reference>
<evidence type="ECO:0000256" key="1">
    <source>
        <dbReference type="SAM" id="MobiDB-lite"/>
    </source>
</evidence>
<feature type="compositionally biased region" description="Basic and acidic residues" evidence="1">
    <location>
        <begin position="124"/>
        <end position="148"/>
    </location>
</feature>
<gene>
    <name evidence="2" type="ORF">OGATHE_000446</name>
</gene>
<dbReference type="Proteomes" id="UP000788993">
    <property type="component" value="Unassembled WGS sequence"/>
</dbReference>
<feature type="compositionally biased region" description="Polar residues" evidence="1">
    <location>
        <begin position="99"/>
        <end position="110"/>
    </location>
</feature>
<proteinExistence type="predicted"/>
<evidence type="ECO:0000313" key="2">
    <source>
        <dbReference type="EMBL" id="KAH3677792.1"/>
    </source>
</evidence>
<name>A0A9P8PT10_9ASCO</name>
<organism evidence="2 3">
    <name type="scientific">Ogataea polymorpha</name>
    <dbReference type="NCBI Taxonomy" id="460523"/>
    <lineage>
        <taxon>Eukaryota</taxon>
        <taxon>Fungi</taxon>
        <taxon>Dikarya</taxon>
        <taxon>Ascomycota</taxon>
        <taxon>Saccharomycotina</taxon>
        <taxon>Pichiomycetes</taxon>
        <taxon>Pichiales</taxon>
        <taxon>Pichiaceae</taxon>
        <taxon>Ogataea</taxon>
    </lineage>
</organism>
<keyword evidence="3" id="KW-1185">Reference proteome</keyword>
<comment type="caution">
    <text evidence="2">The sequence shown here is derived from an EMBL/GenBank/DDBJ whole genome shotgun (WGS) entry which is preliminary data.</text>
</comment>
<sequence>MYPILTELQNVSLVFLDIDVVVLPDENRWEGENENTGGCDCTVSLALSPGVINGVSDCGSNRIGHLGRDTAHVINHKDKTVVVKVPAVEAEVAERSERTGAQNGSVSEQLVSDKVRSGKPFFPDSKHREHKRTGEGGADERSGSKSESESSVSEATRVGKEHIHDQVDGVITDPEQNITGSVGMCVVARSKNNQAQQVDTHKHKKALRTAPDVQSLTDRQLQHSSHNGCQNSGRTDFRSFGEIGIRVRHHGCSDGLLQRNHEKAHPDPCIGGVHGPVWPHHGGSLYGLQTLWGVGADNARPVDHLVCFFILFGLRKKGFGLLVGAQDGFRKRLLRLSVSQFLKHTHRCEIDW</sequence>
<dbReference type="AlphaFoldDB" id="A0A9P8PT10"/>
<reference evidence="2" key="1">
    <citation type="journal article" date="2021" name="Open Biol.">
        <title>Shared evolutionary footprints suggest mitochondrial oxidative damage underlies multiple complex I losses in fungi.</title>
        <authorList>
            <person name="Schikora-Tamarit M.A."/>
            <person name="Marcet-Houben M."/>
            <person name="Nosek J."/>
            <person name="Gabaldon T."/>
        </authorList>
    </citation>
    <scope>NUCLEOTIDE SEQUENCE</scope>
    <source>
        <strain evidence="2">NCAIM Y.01608</strain>
    </source>
</reference>
<feature type="region of interest" description="Disordered" evidence="1">
    <location>
        <begin position="93"/>
        <end position="174"/>
    </location>
</feature>